<reference evidence="2" key="1">
    <citation type="submission" date="2020-10" db="EMBL/GenBank/DDBJ databases">
        <authorList>
            <person name="Kikuchi T."/>
        </authorList>
    </citation>
    <scope>NUCLEOTIDE SEQUENCE</scope>
    <source>
        <strain evidence="2">NKZ352</strain>
    </source>
</reference>
<gene>
    <name evidence="2" type="ORF">CAUJ_LOCUS15124</name>
</gene>
<proteinExistence type="predicted"/>
<evidence type="ECO:0000313" key="3">
    <source>
        <dbReference type="Proteomes" id="UP000835052"/>
    </source>
</evidence>
<dbReference type="EMBL" id="CAJGYM010000161">
    <property type="protein sequence ID" value="CAD6199220.1"/>
    <property type="molecule type" value="Genomic_DNA"/>
</dbReference>
<sequence length="122" mass="13481">MIQLPIPLATSRTHERTVFNAAAKIFDVKDLKQADPTSSSPRTSGEDRSEFFCSPKRANVKKEMPSTGEPRSYLGTHIKQDQGASSRPQRPRNQAGPPLGQVPAERLVQVIRPPKDVAIHDL</sequence>
<feature type="compositionally biased region" description="Polar residues" evidence="1">
    <location>
        <begin position="82"/>
        <end position="92"/>
    </location>
</feature>
<keyword evidence="3" id="KW-1185">Reference proteome</keyword>
<evidence type="ECO:0000313" key="2">
    <source>
        <dbReference type="EMBL" id="CAD6199220.1"/>
    </source>
</evidence>
<protein>
    <submittedName>
        <fullName evidence="2">Uncharacterized protein</fullName>
    </submittedName>
</protein>
<name>A0A8S1HV87_9PELO</name>
<dbReference type="Proteomes" id="UP000835052">
    <property type="component" value="Unassembled WGS sequence"/>
</dbReference>
<evidence type="ECO:0000256" key="1">
    <source>
        <dbReference type="SAM" id="MobiDB-lite"/>
    </source>
</evidence>
<comment type="caution">
    <text evidence="2">The sequence shown here is derived from an EMBL/GenBank/DDBJ whole genome shotgun (WGS) entry which is preliminary data.</text>
</comment>
<accession>A0A8S1HV87</accession>
<feature type="region of interest" description="Disordered" evidence="1">
    <location>
        <begin position="29"/>
        <end position="108"/>
    </location>
</feature>
<organism evidence="2 3">
    <name type="scientific">Caenorhabditis auriculariae</name>
    <dbReference type="NCBI Taxonomy" id="2777116"/>
    <lineage>
        <taxon>Eukaryota</taxon>
        <taxon>Metazoa</taxon>
        <taxon>Ecdysozoa</taxon>
        <taxon>Nematoda</taxon>
        <taxon>Chromadorea</taxon>
        <taxon>Rhabditida</taxon>
        <taxon>Rhabditina</taxon>
        <taxon>Rhabditomorpha</taxon>
        <taxon>Rhabditoidea</taxon>
        <taxon>Rhabditidae</taxon>
        <taxon>Peloderinae</taxon>
        <taxon>Caenorhabditis</taxon>
    </lineage>
</organism>
<dbReference type="AlphaFoldDB" id="A0A8S1HV87"/>